<feature type="transmembrane region" description="Helical" evidence="13">
    <location>
        <begin position="706"/>
        <end position="730"/>
    </location>
</feature>
<comment type="subcellular location">
    <subcellularLocation>
        <location evidence="1">Membrane</location>
        <topology evidence="1">Single-pass type I membrane protein</topology>
    </subcellularLocation>
</comment>
<dbReference type="PROSITE" id="PS51450">
    <property type="entry name" value="LRR"/>
    <property type="match status" value="4"/>
</dbReference>
<dbReference type="GO" id="GO:0007165">
    <property type="term" value="P:signal transduction"/>
    <property type="evidence" value="ECO:0007669"/>
    <property type="project" value="InterPro"/>
</dbReference>
<dbReference type="GO" id="GO:0005886">
    <property type="term" value="C:plasma membrane"/>
    <property type="evidence" value="ECO:0007669"/>
    <property type="project" value="TreeGrafter"/>
</dbReference>
<evidence type="ECO:0000256" key="7">
    <source>
        <dbReference type="ARBA" id="ARBA00022989"/>
    </source>
</evidence>
<evidence type="ECO:0000256" key="6">
    <source>
        <dbReference type="ARBA" id="ARBA00022737"/>
    </source>
</evidence>
<keyword evidence="6" id="KW-0677">Repeat</keyword>
<keyword evidence="5" id="KW-0732">Signal</keyword>
<evidence type="ECO:0000256" key="8">
    <source>
        <dbReference type="ARBA" id="ARBA00023027"/>
    </source>
</evidence>
<dbReference type="InterPro" id="IPR026906">
    <property type="entry name" value="LRR_5"/>
</dbReference>
<reference evidence="15" key="1">
    <citation type="submission" date="2023-11" db="EMBL/GenBank/DDBJ databases">
        <title>Genome assemblies of two species of porcelain crab, Petrolisthes cinctipes and Petrolisthes manimaculis (Anomura: Porcellanidae).</title>
        <authorList>
            <person name="Angst P."/>
        </authorList>
    </citation>
    <scope>NUCLEOTIDE SEQUENCE</scope>
    <source>
        <strain evidence="15">PB745_02</strain>
        <tissue evidence="15">Gill</tissue>
    </source>
</reference>
<evidence type="ECO:0000256" key="5">
    <source>
        <dbReference type="ARBA" id="ARBA00022729"/>
    </source>
</evidence>
<feature type="compositionally biased region" description="Basic and acidic residues" evidence="12">
    <location>
        <begin position="912"/>
        <end position="928"/>
    </location>
</feature>
<dbReference type="SUPFAM" id="SSF52058">
    <property type="entry name" value="L domain-like"/>
    <property type="match status" value="2"/>
</dbReference>
<evidence type="ECO:0000259" key="14">
    <source>
        <dbReference type="PROSITE" id="PS50104"/>
    </source>
</evidence>
<proteinExistence type="inferred from homology"/>
<dbReference type="FunFam" id="3.80.10.10:FF:001164">
    <property type="entry name" value="GH01279p"/>
    <property type="match status" value="1"/>
</dbReference>
<dbReference type="Gene3D" id="3.80.10.10">
    <property type="entry name" value="Ribonuclease Inhibitor"/>
    <property type="match status" value="3"/>
</dbReference>
<comment type="caution">
    <text evidence="15">The sequence shown here is derived from an EMBL/GenBank/DDBJ whole genome shotgun (WGS) entry which is preliminary data.</text>
</comment>
<accession>A0AAE1PX26</accession>
<evidence type="ECO:0000313" key="16">
    <source>
        <dbReference type="Proteomes" id="UP001292094"/>
    </source>
</evidence>
<dbReference type="InterPro" id="IPR001611">
    <property type="entry name" value="Leu-rich_rpt"/>
</dbReference>
<feature type="domain" description="TIR" evidence="14">
    <location>
        <begin position="759"/>
        <end position="895"/>
    </location>
</feature>
<dbReference type="PANTHER" id="PTHR24365">
    <property type="entry name" value="TOLL-LIKE RECEPTOR"/>
    <property type="match status" value="1"/>
</dbReference>
<protein>
    <recommendedName>
        <fullName evidence="14">TIR domain-containing protein</fullName>
    </recommendedName>
</protein>
<evidence type="ECO:0000256" key="13">
    <source>
        <dbReference type="SAM" id="Phobius"/>
    </source>
</evidence>
<keyword evidence="7 13" id="KW-1133">Transmembrane helix</keyword>
<evidence type="ECO:0000256" key="11">
    <source>
        <dbReference type="ARBA" id="ARBA00023180"/>
    </source>
</evidence>
<gene>
    <name evidence="15" type="ORF">Pmani_012426</name>
</gene>
<dbReference type="SMART" id="SM00364">
    <property type="entry name" value="LRR_BAC"/>
    <property type="match status" value="5"/>
</dbReference>
<evidence type="ECO:0000256" key="12">
    <source>
        <dbReference type="SAM" id="MobiDB-lite"/>
    </source>
</evidence>
<evidence type="ECO:0000313" key="15">
    <source>
        <dbReference type="EMBL" id="KAK4316410.1"/>
    </source>
</evidence>
<dbReference type="InterPro" id="IPR035897">
    <property type="entry name" value="Toll_tir_struct_dom_sf"/>
</dbReference>
<dbReference type="Pfam" id="PF13676">
    <property type="entry name" value="TIR_2"/>
    <property type="match status" value="1"/>
</dbReference>
<dbReference type="InterPro" id="IPR003591">
    <property type="entry name" value="Leu-rich_rpt_typical-subtyp"/>
</dbReference>
<dbReference type="Pfam" id="PF13516">
    <property type="entry name" value="LRR_6"/>
    <property type="match status" value="1"/>
</dbReference>
<evidence type="ECO:0000256" key="10">
    <source>
        <dbReference type="ARBA" id="ARBA00023170"/>
    </source>
</evidence>
<evidence type="ECO:0000256" key="1">
    <source>
        <dbReference type="ARBA" id="ARBA00004479"/>
    </source>
</evidence>
<keyword evidence="16" id="KW-1185">Reference proteome</keyword>
<evidence type="ECO:0000256" key="2">
    <source>
        <dbReference type="ARBA" id="ARBA00009634"/>
    </source>
</evidence>
<dbReference type="Proteomes" id="UP001292094">
    <property type="component" value="Unassembled WGS sequence"/>
</dbReference>
<feature type="region of interest" description="Disordered" evidence="12">
    <location>
        <begin position="904"/>
        <end position="928"/>
    </location>
</feature>
<keyword evidence="9 13" id="KW-0472">Membrane</keyword>
<keyword evidence="10" id="KW-0675">Receptor</keyword>
<dbReference type="PANTHER" id="PTHR24365:SF541">
    <property type="entry name" value="PROTEIN TOLL-RELATED"/>
    <property type="match status" value="1"/>
</dbReference>
<keyword evidence="8" id="KW-0520">NAD</keyword>
<dbReference type="Gene3D" id="3.40.50.10140">
    <property type="entry name" value="Toll/interleukin-1 receptor homology (TIR) domain"/>
    <property type="match status" value="1"/>
</dbReference>
<organism evidence="15 16">
    <name type="scientific">Petrolisthes manimaculis</name>
    <dbReference type="NCBI Taxonomy" id="1843537"/>
    <lineage>
        <taxon>Eukaryota</taxon>
        <taxon>Metazoa</taxon>
        <taxon>Ecdysozoa</taxon>
        <taxon>Arthropoda</taxon>
        <taxon>Crustacea</taxon>
        <taxon>Multicrustacea</taxon>
        <taxon>Malacostraca</taxon>
        <taxon>Eumalacostraca</taxon>
        <taxon>Eucarida</taxon>
        <taxon>Decapoda</taxon>
        <taxon>Pleocyemata</taxon>
        <taxon>Anomura</taxon>
        <taxon>Galatheoidea</taxon>
        <taxon>Porcellanidae</taxon>
        <taxon>Petrolisthes</taxon>
    </lineage>
</organism>
<dbReference type="AlphaFoldDB" id="A0AAE1PX26"/>
<dbReference type="InterPro" id="IPR000483">
    <property type="entry name" value="Cys-rich_flank_reg_C"/>
</dbReference>
<dbReference type="SMART" id="SM00082">
    <property type="entry name" value="LRRCT"/>
    <property type="match status" value="2"/>
</dbReference>
<keyword evidence="4 13" id="KW-0812">Transmembrane</keyword>
<evidence type="ECO:0000256" key="4">
    <source>
        <dbReference type="ARBA" id="ARBA00022692"/>
    </source>
</evidence>
<dbReference type="PROSITE" id="PS50104">
    <property type="entry name" value="TIR"/>
    <property type="match status" value="1"/>
</dbReference>
<dbReference type="Pfam" id="PF12799">
    <property type="entry name" value="LRR_4"/>
    <property type="match status" value="1"/>
</dbReference>
<dbReference type="GO" id="GO:0038023">
    <property type="term" value="F:signaling receptor activity"/>
    <property type="evidence" value="ECO:0007669"/>
    <property type="project" value="TreeGrafter"/>
</dbReference>
<dbReference type="InterPro" id="IPR000157">
    <property type="entry name" value="TIR_dom"/>
</dbReference>
<name>A0AAE1PX26_9EUCA</name>
<dbReference type="Pfam" id="PF13306">
    <property type="entry name" value="LRR_5"/>
    <property type="match status" value="1"/>
</dbReference>
<comment type="similarity">
    <text evidence="2">Belongs to the Toll-like receptor family.</text>
</comment>
<dbReference type="SUPFAM" id="SSF52200">
    <property type="entry name" value="Toll/Interleukin receptor TIR domain"/>
    <property type="match status" value="1"/>
</dbReference>
<keyword evidence="3" id="KW-0433">Leucine-rich repeat</keyword>
<evidence type="ECO:0000256" key="9">
    <source>
        <dbReference type="ARBA" id="ARBA00023136"/>
    </source>
</evidence>
<dbReference type="EMBL" id="JAWZYT010001024">
    <property type="protein sequence ID" value="KAK4316410.1"/>
    <property type="molecule type" value="Genomic_DNA"/>
</dbReference>
<sequence length="928" mass="106622">MRSVDLSHLAATSREVFLFGSAHLRPTVYSQSAVETGAAALLRLSDLSQPSRVLSVPLCQTKFEREGEEKNIVRKSCVAAMRGAERRDRLHCGDRHYQELLRGCTVDFKVTRVELQRCLPHSHIPFGEVMASVGLPSENLTHLSFIQLIKDGELDENHFQSLTNLKFLNLTENTITTFPETIFRNNLNLEVLSLSDNNLEYLPASLFSQLHSVKNITLKDNNIQEMRSELFTDAQLLEFLDLSRNKIINVQPNLFNGLTHLVHLNLSGNRLEVIPDNLFSDTKMIQTIDLSFNSLTSLGRFSFYYLRKLQRLNLTQNRLTHLPSTVFKNCMSLVRLELGHNSLQELHYTSFPDGYYSYLSPLTYLDLSHNNISINDDQHVFFLNRQVNLEHIHMSNNRIDKVSYFQSVYTKLETLDLSYNLITNLSLSKMGFTSNHVNLNLSYNHITSFHIGIWGPNLFLELSLEGNVLVCDCNLYKFARIAQGLPLAYKLETKITVKDIERVPCYNPDQTLADTSLKTVDTETLTCPEGNHGICDYFWREHDKTLIANCSYRHQHQLPVLQPITMFSTRDISAVTLDLTNNSITSLKGFLDPSLGKLDTLILANNKLSALTLDELSPDLEVLDLRGNNLTLLELPILEHFNRTNMELSLGHNPWECDCDLIPFMNFLHVPSRKVRDFEDLHCGSVGEPLMELTEHDLCPYFLQPMVLITIITILVCLIIFAVMGTVSFYRYEQGIKVWLFTHRICLWAITEDELDADKKYDAFISYSHKDEEFVNKVLVPGLESGDPKYRVCLHYRDWVPGLLIQDQIMNSVESSRRTLVVLSPNFIESVWGQLEFRAAHSKALQDGTNRIIVIIHGEIPPEKALDEKLRLYVSMRTYVRWGDAKFWEKLRYLMPHSQELIHMKQGKRQRKDTDKLELCKSDSKQSV</sequence>
<dbReference type="InterPro" id="IPR025875">
    <property type="entry name" value="Leu-rich_rpt_4"/>
</dbReference>
<dbReference type="SMART" id="SM00369">
    <property type="entry name" value="LRR_TYP"/>
    <property type="match status" value="11"/>
</dbReference>
<dbReference type="InterPro" id="IPR032675">
    <property type="entry name" value="LRR_dom_sf"/>
</dbReference>
<dbReference type="PRINTS" id="PR01537">
    <property type="entry name" value="INTRLKN1R1F"/>
</dbReference>
<evidence type="ECO:0000256" key="3">
    <source>
        <dbReference type="ARBA" id="ARBA00022614"/>
    </source>
</evidence>
<dbReference type="SMART" id="SM00365">
    <property type="entry name" value="LRR_SD22"/>
    <property type="match status" value="5"/>
</dbReference>
<dbReference type="SMART" id="SM00255">
    <property type="entry name" value="TIR"/>
    <property type="match status" value="1"/>
</dbReference>
<keyword evidence="11" id="KW-0325">Glycoprotein</keyword>
<dbReference type="FunFam" id="3.40.50.10140:FF:000021">
    <property type="entry name" value="Toll receptor 13"/>
    <property type="match status" value="1"/>
</dbReference>
<dbReference type="Pfam" id="PF13855">
    <property type="entry name" value="LRR_8"/>
    <property type="match status" value="1"/>
</dbReference>